<organism evidence="12 14">
    <name type="scientific">Candidatus Iainarchaeum sp</name>
    <dbReference type="NCBI Taxonomy" id="3101447"/>
    <lineage>
        <taxon>Archaea</taxon>
        <taxon>Candidatus Iainarchaeota</taxon>
        <taxon>Candidatus Iainarchaeia</taxon>
        <taxon>Candidatus Iainarchaeales</taxon>
        <taxon>Candidatus Iainarchaeaceae</taxon>
        <taxon>Candidatus Iainarchaeum</taxon>
    </lineage>
</organism>
<evidence type="ECO:0000256" key="9">
    <source>
        <dbReference type="RuleBase" id="RU004070"/>
    </source>
</evidence>
<keyword evidence="4 9" id="KW-0547">Nucleotide-binding</keyword>
<dbReference type="InterPro" id="IPR012340">
    <property type="entry name" value="NA-bd_OB-fold"/>
</dbReference>
<dbReference type="InterPro" id="IPR027417">
    <property type="entry name" value="P-loop_NTPase"/>
</dbReference>
<dbReference type="PRINTS" id="PR01660">
    <property type="entry name" value="MCMPROTEIN4"/>
</dbReference>
<dbReference type="FunFam" id="2.20.28.10:FF:000003">
    <property type="entry name" value="DNA helicase"/>
    <property type="match status" value="1"/>
</dbReference>
<dbReference type="Proteomes" id="UP000577419">
    <property type="component" value="Unassembled WGS sequence"/>
</dbReference>
<dbReference type="InterPro" id="IPR003593">
    <property type="entry name" value="AAA+_ATPase"/>
</dbReference>
<dbReference type="InterPro" id="IPR033762">
    <property type="entry name" value="MCM_OB"/>
</dbReference>
<dbReference type="PANTHER" id="PTHR11630:SF66">
    <property type="entry name" value="DNA REPLICATION LICENSING FACTOR MCM4"/>
    <property type="match status" value="1"/>
</dbReference>
<proteinExistence type="inferred from homology"/>
<evidence type="ECO:0000256" key="5">
    <source>
        <dbReference type="ARBA" id="ARBA00022801"/>
    </source>
</evidence>
<keyword evidence="8 9" id="KW-0238">DNA-binding</keyword>
<dbReference type="Gene3D" id="3.30.1640.10">
    <property type="entry name" value="mini-chromosome maintenance (MCM) complex, chain A, domain 1"/>
    <property type="match status" value="1"/>
</dbReference>
<dbReference type="Gene3D" id="2.40.50.140">
    <property type="entry name" value="Nucleic acid-binding proteins"/>
    <property type="match status" value="1"/>
</dbReference>
<keyword evidence="7 9" id="KW-0067">ATP-binding</keyword>
<dbReference type="GO" id="GO:0042555">
    <property type="term" value="C:MCM complex"/>
    <property type="evidence" value="ECO:0007669"/>
    <property type="project" value="InterPro"/>
</dbReference>
<dbReference type="Pfam" id="PF17855">
    <property type="entry name" value="MCM_lid"/>
    <property type="match status" value="1"/>
</dbReference>
<dbReference type="Pfam" id="PF00493">
    <property type="entry name" value="MCM"/>
    <property type="match status" value="1"/>
</dbReference>
<keyword evidence="5" id="KW-0378">Hydrolase</keyword>
<accession>A0A7J4IYM4</accession>
<feature type="coiled-coil region" evidence="10">
    <location>
        <begin position="249"/>
        <end position="282"/>
    </location>
</feature>
<evidence type="ECO:0000256" key="3">
    <source>
        <dbReference type="ARBA" id="ARBA00022705"/>
    </source>
</evidence>
<dbReference type="FunFam" id="3.40.50.300:FF:002469">
    <property type="entry name" value="Cell division control protein 21"/>
    <property type="match status" value="1"/>
</dbReference>
<keyword evidence="10" id="KW-0175">Coiled coil</keyword>
<evidence type="ECO:0000256" key="8">
    <source>
        <dbReference type="ARBA" id="ARBA00023125"/>
    </source>
</evidence>
<evidence type="ECO:0000259" key="11">
    <source>
        <dbReference type="PROSITE" id="PS50051"/>
    </source>
</evidence>
<evidence type="ECO:0000313" key="12">
    <source>
        <dbReference type="EMBL" id="HIH08887.1"/>
    </source>
</evidence>
<dbReference type="GO" id="GO:0005524">
    <property type="term" value="F:ATP binding"/>
    <property type="evidence" value="ECO:0007669"/>
    <property type="project" value="UniProtKB-KW"/>
</dbReference>
<comment type="similarity">
    <text evidence="1 9">Belongs to the MCM family.</text>
</comment>
<dbReference type="GO" id="GO:0003697">
    <property type="term" value="F:single-stranded DNA binding"/>
    <property type="evidence" value="ECO:0007669"/>
    <property type="project" value="TreeGrafter"/>
</dbReference>
<reference evidence="13" key="3">
    <citation type="submission" date="2021-05" db="EMBL/GenBank/DDBJ databases">
        <title>Protein family content uncovers lineage relationships and bacterial pathway maintenance mechanisms in DPANN archaea.</title>
        <authorList>
            <person name="Castelle C.J."/>
            <person name="Meheust R."/>
            <person name="Jaffe A.L."/>
            <person name="Seitz K."/>
            <person name="Gong X."/>
            <person name="Baker B.J."/>
            <person name="Banfield J.F."/>
        </authorList>
    </citation>
    <scope>NUCLEOTIDE SEQUENCE</scope>
    <source>
        <strain evidence="13">RIFCSPHIGHO2_01_FULL_GW2011_AR10_43_9</strain>
    </source>
</reference>
<evidence type="ECO:0000256" key="7">
    <source>
        <dbReference type="ARBA" id="ARBA00022840"/>
    </source>
</evidence>
<dbReference type="Pfam" id="PF17207">
    <property type="entry name" value="MCM_OB"/>
    <property type="match status" value="1"/>
</dbReference>
<dbReference type="SUPFAM" id="SSF50249">
    <property type="entry name" value="Nucleic acid-binding proteins"/>
    <property type="match status" value="1"/>
</dbReference>
<reference evidence="12" key="1">
    <citation type="journal article" date="2020" name="bioRxiv">
        <title>A rank-normalized archaeal taxonomy based on genome phylogeny resolves widespread incomplete and uneven classifications.</title>
        <authorList>
            <person name="Rinke C."/>
            <person name="Chuvochina M."/>
            <person name="Mussig A.J."/>
            <person name="Chaumeil P.-A."/>
            <person name="Waite D.W."/>
            <person name="Whitman W.B."/>
            <person name="Parks D.H."/>
            <person name="Hugenholtz P."/>
        </authorList>
    </citation>
    <scope>NUCLEOTIDE SEQUENCE</scope>
    <source>
        <strain evidence="12">UBA10011</strain>
    </source>
</reference>
<evidence type="ECO:0000256" key="10">
    <source>
        <dbReference type="SAM" id="Coils"/>
    </source>
</evidence>
<reference evidence="13" key="2">
    <citation type="submission" date="2021-03" db="EMBL/GenBank/DDBJ databases">
        <authorList>
            <person name="Jaffe A."/>
        </authorList>
    </citation>
    <scope>NUCLEOTIDE SEQUENCE</scope>
    <source>
        <strain evidence="13">RIFCSPHIGHO2_01_FULL_GW2011_AR10_43_9</strain>
    </source>
</reference>
<dbReference type="GO" id="GO:0016787">
    <property type="term" value="F:hydrolase activity"/>
    <property type="evidence" value="ECO:0007669"/>
    <property type="project" value="UniProtKB-KW"/>
</dbReference>
<sequence>MAEQKALEAVHENPFVGKFQSFLESQCKKQIEKLVEHYPDKKSLFIDFTELEHFDFELADELLRNPDAVLAAAEEAMQGIDVPTLELDEFKPYIRVFNLPKDSLVILRDIGSKHLSKLISVEGVVRQITDVLPKLRMAVWECRRCGNTYRLLQSTQKTAEPSICECKHRDFSLKADDSEFVDYQKILVQEPLELLKGSEQATNMEVYASEDMVNKVYPGARTVITGMLRLRPPKEKNAVYGRFIEAIHLEETAREFDELEISKEEEEEIKKLAANKNIYQMLIQSIAPNIYGHEAVKEAIALQLFGGVKKILPGENKIRGNIHVLLVGEPGLAKSAILLAVNKIAPKGIYIAGKTATGAGISATAVKDEFGEGGWTLKAGALVLASGGICMVDELDKMDPEDRSALHEAAEQESVSVAKAGIVARFKSETSILAAANPKYSRFDPYQNFIEQINLPASLLSRFDVFFLIRDVLDKKKDEEIASHILRTHQVGEMMRQQKKQGTKSSSAEIEEMKKRITPLIDAEMLKKVISYARQNCFPVMSGETIDAITEFYVNLREQGRKEGTYTATHRQLEALVRMSEASARVRLSNEVELQDTDRAIRIFRTSLEQLVTDQETGKIDFDLITTGQSHVVVENLRKVLNIIKGKASELDMVPLEEVREEAKTLGIDEEKTNEIVSKLEKAGDIYRPRHGFVKPTQKK</sequence>
<dbReference type="EMBL" id="DUFG01000029">
    <property type="protein sequence ID" value="HIH08887.1"/>
    <property type="molecule type" value="Genomic_DNA"/>
</dbReference>
<dbReference type="PANTHER" id="PTHR11630">
    <property type="entry name" value="DNA REPLICATION LICENSING FACTOR MCM FAMILY MEMBER"/>
    <property type="match status" value="1"/>
</dbReference>
<feature type="domain" description="MCM C-terminal AAA(+) ATPase" evidence="11">
    <location>
        <begin position="278"/>
        <end position="485"/>
    </location>
</feature>
<evidence type="ECO:0000256" key="1">
    <source>
        <dbReference type="ARBA" id="ARBA00008010"/>
    </source>
</evidence>
<dbReference type="PROSITE" id="PS50051">
    <property type="entry name" value="MCM_2"/>
    <property type="match status" value="1"/>
</dbReference>
<evidence type="ECO:0000256" key="4">
    <source>
        <dbReference type="ARBA" id="ARBA00022741"/>
    </source>
</evidence>
<protein>
    <recommendedName>
        <fullName evidence="2">DNA helicase</fullName>
        <ecNumber evidence="2">3.6.4.12</ecNumber>
    </recommendedName>
</protein>
<dbReference type="AlphaFoldDB" id="A0A7J4IYM4"/>
<keyword evidence="3" id="KW-0235">DNA replication</keyword>
<dbReference type="InterPro" id="IPR036388">
    <property type="entry name" value="WH-like_DNA-bd_sf"/>
</dbReference>
<evidence type="ECO:0000256" key="6">
    <source>
        <dbReference type="ARBA" id="ARBA00022806"/>
    </source>
</evidence>
<dbReference type="GO" id="GO:0006270">
    <property type="term" value="P:DNA replication initiation"/>
    <property type="evidence" value="ECO:0007669"/>
    <property type="project" value="InterPro"/>
</dbReference>
<dbReference type="InterPro" id="IPR041562">
    <property type="entry name" value="MCM_lid"/>
</dbReference>
<evidence type="ECO:0000256" key="2">
    <source>
        <dbReference type="ARBA" id="ARBA00012551"/>
    </source>
</evidence>
<dbReference type="InterPro" id="IPR008047">
    <property type="entry name" value="MCM_4"/>
</dbReference>
<dbReference type="Gene3D" id="1.10.10.10">
    <property type="entry name" value="Winged helix-like DNA-binding domain superfamily/Winged helix DNA-binding domain"/>
    <property type="match status" value="1"/>
</dbReference>
<gene>
    <name evidence="12" type="ORF">HA237_05975</name>
    <name evidence="13" type="ORF">J4224_01320</name>
</gene>
<dbReference type="PRINTS" id="PR01657">
    <property type="entry name" value="MCMFAMILY"/>
</dbReference>
<dbReference type="GO" id="GO:0017116">
    <property type="term" value="F:single-stranded DNA helicase activity"/>
    <property type="evidence" value="ECO:0007669"/>
    <property type="project" value="TreeGrafter"/>
</dbReference>
<dbReference type="SUPFAM" id="SSF52540">
    <property type="entry name" value="P-loop containing nucleoside triphosphate hydrolases"/>
    <property type="match status" value="1"/>
</dbReference>
<dbReference type="InterPro" id="IPR001208">
    <property type="entry name" value="MCM_dom"/>
</dbReference>
<dbReference type="Gene3D" id="3.40.50.300">
    <property type="entry name" value="P-loop containing nucleotide triphosphate hydrolases"/>
    <property type="match status" value="1"/>
</dbReference>
<comment type="caution">
    <text evidence="12">The sequence shown here is derived from an EMBL/GenBank/DDBJ whole genome shotgun (WGS) entry which is preliminary data.</text>
</comment>
<dbReference type="EC" id="3.6.4.12" evidence="2"/>
<dbReference type="EMBL" id="JAGVWF010000018">
    <property type="protein sequence ID" value="MBS3059044.1"/>
    <property type="molecule type" value="Genomic_DNA"/>
</dbReference>
<name>A0A7J4IYM4_9ARCH</name>
<dbReference type="Gene3D" id="2.20.28.10">
    <property type="match status" value="1"/>
</dbReference>
<dbReference type="SMART" id="SM00382">
    <property type="entry name" value="AAA"/>
    <property type="match status" value="1"/>
</dbReference>
<evidence type="ECO:0000313" key="13">
    <source>
        <dbReference type="EMBL" id="MBS3059044.1"/>
    </source>
</evidence>
<keyword evidence="6" id="KW-0347">Helicase</keyword>
<evidence type="ECO:0000313" key="14">
    <source>
        <dbReference type="Proteomes" id="UP000577419"/>
    </source>
</evidence>
<dbReference type="SMART" id="SM00350">
    <property type="entry name" value="MCM"/>
    <property type="match status" value="1"/>
</dbReference>
<dbReference type="InterPro" id="IPR031327">
    <property type="entry name" value="MCM"/>
</dbReference>
<dbReference type="Proteomes" id="UP000683213">
    <property type="component" value="Unassembled WGS sequence"/>
</dbReference>
<dbReference type="InterPro" id="IPR027925">
    <property type="entry name" value="MCM_N"/>
</dbReference>
<dbReference type="Pfam" id="PF14551">
    <property type="entry name" value="MCM_N"/>
    <property type="match status" value="1"/>
</dbReference>